<keyword evidence="3" id="KW-1185">Reference proteome</keyword>
<proteinExistence type="predicted"/>
<feature type="transmembrane region" description="Helical" evidence="1">
    <location>
        <begin position="364"/>
        <end position="383"/>
    </location>
</feature>
<evidence type="ECO:0000313" key="3">
    <source>
        <dbReference type="Proteomes" id="UP000324065"/>
    </source>
</evidence>
<dbReference type="RefSeq" id="WP_150063773.1">
    <property type="nucleotide sequence ID" value="NZ_JACHII010000023.1"/>
</dbReference>
<dbReference type="AlphaFoldDB" id="A0A5M6I875"/>
<feature type="transmembrane region" description="Helical" evidence="1">
    <location>
        <begin position="337"/>
        <end position="357"/>
    </location>
</feature>
<dbReference type="EMBL" id="VWPJ01000023">
    <property type="protein sequence ID" value="KAA5604117.1"/>
    <property type="molecule type" value="Genomic_DNA"/>
</dbReference>
<feature type="transmembrane region" description="Helical" evidence="1">
    <location>
        <begin position="240"/>
        <end position="265"/>
    </location>
</feature>
<evidence type="ECO:0000256" key="1">
    <source>
        <dbReference type="SAM" id="Phobius"/>
    </source>
</evidence>
<sequence>MNPSTPLAAIVVALASQPSTWIAAARTLPVAVACALVGTLLMSWKTVGGVPDVLELPTTIALMTCGIGFFSSLAVDWGLRRQGWWPRPARNVAAVVFILVAGGTLYAIPDHPEARLFPYLYWQIGAILMALYFALRPPKDAPEEKAQLIGWYAGARVLVSAAMGWGLATLLAGGVTVALFACEELLGLTVAGGAVEQVWILAYGIVWPMAFLVGTLQALPEEDHERAPVPERTPRWIAVLVGWALIPLALLYLAILYIYLIQWVLGFGTEWGSVAVLNAAYLAFGVAAHIAAMPLAMQGNVLARFYRRVFPWTIPLPLLALGWAVWVRLFAYGVTEARGLLVIAVVWLVLLSVAWLLRGAKAGPATPVGLLGILLVLGGHGPWGAPELSFLSQERALRSLLAEHGMLEDGRAVPADEAVPTEDQARMVHLLAYFNDRGANYRIAELFPNGAITAAERIEALELTVTSPSVRTRTLQVTSLEDDRALDVADFDLVVPVHLMPGRDPVTALSGGISARLEGTTLSLALPDAATPLALDLAPVVAAALEDAGELGDDDYRTVELPRAARTVEAAADPESDGGGWRARLIVESLPLAHDGAPESLAPRWLEGALLLARPAE</sequence>
<dbReference type="OrthoDB" id="7326778at2"/>
<keyword evidence="1" id="KW-0812">Transmembrane</keyword>
<feature type="transmembrane region" description="Helical" evidence="1">
    <location>
        <begin position="200"/>
        <end position="219"/>
    </location>
</feature>
<feature type="transmembrane region" description="Helical" evidence="1">
    <location>
        <begin position="157"/>
        <end position="180"/>
    </location>
</feature>
<organism evidence="2 3">
    <name type="scientific">Roseospira marina</name>
    <dbReference type="NCBI Taxonomy" id="140057"/>
    <lineage>
        <taxon>Bacteria</taxon>
        <taxon>Pseudomonadati</taxon>
        <taxon>Pseudomonadota</taxon>
        <taxon>Alphaproteobacteria</taxon>
        <taxon>Rhodospirillales</taxon>
        <taxon>Rhodospirillaceae</taxon>
        <taxon>Roseospira</taxon>
    </lineage>
</organism>
<keyword evidence="1" id="KW-0472">Membrane</keyword>
<feature type="transmembrane region" description="Helical" evidence="1">
    <location>
        <begin position="59"/>
        <end position="79"/>
    </location>
</feature>
<feature type="transmembrane region" description="Helical" evidence="1">
    <location>
        <begin position="120"/>
        <end position="136"/>
    </location>
</feature>
<feature type="transmembrane region" description="Helical" evidence="1">
    <location>
        <begin position="271"/>
        <end position="297"/>
    </location>
</feature>
<feature type="transmembrane region" description="Helical" evidence="1">
    <location>
        <begin position="91"/>
        <end position="108"/>
    </location>
</feature>
<name>A0A5M6I875_9PROT</name>
<feature type="transmembrane region" description="Helical" evidence="1">
    <location>
        <begin position="309"/>
        <end position="331"/>
    </location>
</feature>
<dbReference type="Proteomes" id="UP000324065">
    <property type="component" value="Unassembled WGS sequence"/>
</dbReference>
<reference evidence="2 3" key="1">
    <citation type="submission" date="2019-09" db="EMBL/GenBank/DDBJ databases">
        <title>Genome sequence of Roseospira marina, one of the more divergent members of the non-sulfur purple photosynthetic bacterial family, the Rhodospirillaceae.</title>
        <authorList>
            <person name="Meyer T."/>
            <person name="Kyndt J."/>
        </authorList>
    </citation>
    <scope>NUCLEOTIDE SEQUENCE [LARGE SCALE GENOMIC DNA]</scope>
    <source>
        <strain evidence="2 3">DSM 15113</strain>
    </source>
</reference>
<keyword evidence="1" id="KW-1133">Transmembrane helix</keyword>
<dbReference type="Pfam" id="PF13687">
    <property type="entry name" value="DUF4153"/>
    <property type="match status" value="1"/>
</dbReference>
<comment type="caution">
    <text evidence="2">The sequence shown here is derived from an EMBL/GenBank/DDBJ whole genome shotgun (WGS) entry which is preliminary data.</text>
</comment>
<accession>A0A5M6I875</accession>
<protein>
    <submittedName>
        <fullName evidence="2">DUF4153 domain-containing protein</fullName>
    </submittedName>
</protein>
<evidence type="ECO:0000313" key="2">
    <source>
        <dbReference type="EMBL" id="KAA5604117.1"/>
    </source>
</evidence>
<dbReference type="InterPro" id="IPR025291">
    <property type="entry name" value="DUF4153"/>
</dbReference>
<gene>
    <name evidence="2" type="ORF">F1188_17680</name>
</gene>